<dbReference type="Gene3D" id="3.30.2070.10">
    <property type="entry name" value="Formate dehydrogenase/DMSO reductase"/>
    <property type="match status" value="1"/>
</dbReference>
<evidence type="ECO:0000256" key="3">
    <source>
        <dbReference type="ARBA" id="ARBA00022505"/>
    </source>
</evidence>
<dbReference type="AlphaFoldDB" id="A0A2J6X447"/>
<dbReference type="Gene3D" id="2.40.40.20">
    <property type="match status" value="1"/>
</dbReference>
<dbReference type="SUPFAM" id="SSF53706">
    <property type="entry name" value="Formate dehydrogenase/DMSO reductase, domains 1-3"/>
    <property type="match status" value="1"/>
</dbReference>
<gene>
    <name evidence="10" type="ORF">C0184_08735</name>
</gene>
<keyword evidence="3" id="KW-0500">Molybdenum</keyword>
<keyword evidence="6" id="KW-0408">Iron</keyword>
<dbReference type="Gene3D" id="3.40.50.740">
    <property type="match status" value="1"/>
</dbReference>
<keyword evidence="5" id="KW-0560">Oxidoreductase</keyword>
<evidence type="ECO:0000259" key="8">
    <source>
        <dbReference type="Pfam" id="PF00384"/>
    </source>
</evidence>
<dbReference type="SUPFAM" id="SSF50692">
    <property type="entry name" value="ADC-like"/>
    <property type="match status" value="1"/>
</dbReference>
<evidence type="ECO:0000313" key="10">
    <source>
        <dbReference type="EMBL" id="PMP81052.1"/>
    </source>
</evidence>
<dbReference type="PANTHER" id="PTHR43742:SF6">
    <property type="entry name" value="OXIDOREDUCTASE YYAE-RELATED"/>
    <property type="match status" value="1"/>
</dbReference>
<dbReference type="CDD" id="cd02786">
    <property type="entry name" value="MopB_CT_3"/>
    <property type="match status" value="1"/>
</dbReference>
<comment type="caution">
    <text evidence="10">The sequence shown here is derived from an EMBL/GenBank/DDBJ whole genome shotgun (WGS) entry which is preliminary data.</text>
</comment>
<dbReference type="GO" id="GO:0043546">
    <property type="term" value="F:molybdopterin cofactor binding"/>
    <property type="evidence" value="ECO:0007669"/>
    <property type="project" value="InterPro"/>
</dbReference>
<evidence type="ECO:0000256" key="2">
    <source>
        <dbReference type="ARBA" id="ARBA00010312"/>
    </source>
</evidence>
<dbReference type="InterPro" id="IPR050612">
    <property type="entry name" value="Prok_Mopterin_Oxidored"/>
</dbReference>
<sequence length="326" mass="35389">AALTGEVTDPPIMSLFVYCANPLTSSPNAGLIEQGLRRDDLFTVVHDLFMTDTARYADIVLPATSQLEHLDLHRAYGHRYLTLNQPAIAPLGEAKSNWDVTRLLAKAMGYTEPWLHESAEEAIRGVLDASRRRNPFLAGITYERLVQEGTVRLTLTPATEVPFADGHFPTPSGKVELWSATMAAQGLDPLPQYEPPAEYVAHPIAEGWLTLISAAPHHFVSSSMANQPSLRAKEGPPTLEINPADAVARGIRDGDEVVVSNARGFCRLRTVVSDNVPPGVVFATKGHWASCSPDGRNVNWTTPDALADLGGQSTFHSNRVRVVKSA</sequence>
<dbReference type="GO" id="GO:0051536">
    <property type="term" value="F:iron-sulfur cluster binding"/>
    <property type="evidence" value="ECO:0007669"/>
    <property type="project" value="UniProtKB-KW"/>
</dbReference>
<protein>
    <submittedName>
        <fullName evidence="10">Molybdopterin oxidoreductase</fullName>
    </submittedName>
</protein>
<accession>A0A2J6X447</accession>
<evidence type="ECO:0000313" key="11">
    <source>
        <dbReference type="Proteomes" id="UP000243376"/>
    </source>
</evidence>
<evidence type="ECO:0000256" key="6">
    <source>
        <dbReference type="ARBA" id="ARBA00023004"/>
    </source>
</evidence>
<proteinExistence type="inferred from homology"/>
<dbReference type="PANTHER" id="PTHR43742">
    <property type="entry name" value="TRIMETHYLAMINE-N-OXIDE REDUCTASE"/>
    <property type="match status" value="1"/>
</dbReference>
<evidence type="ECO:0000259" key="9">
    <source>
        <dbReference type="Pfam" id="PF01568"/>
    </source>
</evidence>
<dbReference type="EMBL" id="PNIQ01000581">
    <property type="protein sequence ID" value="PMP81052.1"/>
    <property type="molecule type" value="Genomic_DNA"/>
</dbReference>
<dbReference type="Proteomes" id="UP000243376">
    <property type="component" value="Unassembled WGS sequence"/>
</dbReference>
<dbReference type="GO" id="GO:0016491">
    <property type="term" value="F:oxidoreductase activity"/>
    <property type="evidence" value="ECO:0007669"/>
    <property type="project" value="UniProtKB-KW"/>
</dbReference>
<dbReference type="PROSITE" id="PS00490">
    <property type="entry name" value="MOLYBDOPTERIN_PROK_2"/>
    <property type="match status" value="1"/>
</dbReference>
<feature type="domain" description="Molybdopterin oxidoreductase" evidence="8">
    <location>
        <begin position="14"/>
        <end position="106"/>
    </location>
</feature>
<dbReference type="InterPro" id="IPR037920">
    <property type="entry name" value="YoaE_C"/>
</dbReference>
<feature type="domain" description="Molybdopterin dinucleotide-binding" evidence="9">
    <location>
        <begin position="209"/>
        <end position="317"/>
    </location>
</feature>
<organism evidence="10 11">
    <name type="scientific">Chloroflexus aggregans</name>
    <dbReference type="NCBI Taxonomy" id="152260"/>
    <lineage>
        <taxon>Bacteria</taxon>
        <taxon>Bacillati</taxon>
        <taxon>Chloroflexota</taxon>
        <taxon>Chloroflexia</taxon>
        <taxon>Chloroflexales</taxon>
        <taxon>Chloroflexineae</taxon>
        <taxon>Chloroflexaceae</taxon>
        <taxon>Chloroflexus</taxon>
    </lineage>
</organism>
<keyword evidence="7" id="KW-0411">Iron-sulfur</keyword>
<dbReference type="InterPro" id="IPR009010">
    <property type="entry name" value="Asp_de-COase-like_dom_sf"/>
</dbReference>
<feature type="non-terminal residue" evidence="10">
    <location>
        <position position="1"/>
    </location>
</feature>
<dbReference type="GO" id="GO:0046872">
    <property type="term" value="F:metal ion binding"/>
    <property type="evidence" value="ECO:0007669"/>
    <property type="project" value="UniProtKB-KW"/>
</dbReference>
<dbReference type="InterPro" id="IPR006656">
    <property type="entry name" value="Mopterin_OxRdtase"/>
</dbReference>
<reference evidence="10 11" key="1">
    <citation type="submission" date="2018-01" db="EMBL/GenBank/DDBJ databases">
        <title>Metagenomic assembled genomes from two thermal pools in the Uzon Caldera, Kamchatka, Russia.</title>
        <authorList>
            <person name="Wilkins L."/>
            <person name="Ettinger C."/>
        </authorList>
    </citation>
    <scope>NUCLEOTIDE SEQUENCE [LARGE SCALE GENOMIC DNA]</scope>
    <source>
        <strain evidence="10">ZAV-02</strain>
    </source>
</reference>
<evidence type="ECO:0000256" key="4">
    <source>
        <dbReference type="ARBA" id="ARBA00022723"/>
    </source>
</evidence>
<dbReference type="Pfam" id="PF00384">
    <property type="entry name" value="Molybdopterin"/>
    <property type="match status" value="1"/>
</dbReference>
<dbReference type="InterPro" id="IPR006655">
    <property type="entry name" value="Mopterin_OxRdtase_prok_CS"/>
</dbReference>
<dbReference type="InterPro" id="IPR006657">
    <property type="entry name" value="MoPterin_dinucl-bd_dom"/>
</dbReference>
<comment type="similarity">
    <text evidence="2">Belongs to the prokaryotic molybdopterin-containing oxidoreductase family.</text>
</comment>
<evidence type="ECO:0000256" key="1">
    <source>
        <dbReference type="ARBA" id="ARBA00001942"/>
    </source>
</evidence>
<dbReference type="Gene3D" id="3.40.228.10">
    <property type="entry name" value="Dimethylsulfoxide Reductase, domain 2"/>
    <property type="match status" value="1"/>
</dbReference>
<comment type="cofactor">
    <cofactor evidence="1">
        <name>Mo-bis(molybdopterin guanine dinucleotide)</name>
        <dbReference type="ChEBI" id="CHEBI:60539"/>
    </cofactor>
</comment>
<dbReference type="Pfam" id="PF01568">
    <property type="entry name" value="Molydop_binding"/>
    <property type="match status" value="1"/>
</dbReference>
<keyword evidence="4" id="KW-0479">Metal-binding</keyword>
<evidence type="ECO:0000256" key="7">
    <source>
        <dbReference type="ARBA" id="ARBA00023014"/>
    </source>
</evidence>
<evidence type="ECO:0000256" key="5">
    <source>
        <dbReference type="ARBA" id="ARBA00023002"/>
    </source>
</evidence>
<name>A0A2J6X447_9CHLR</name>